<name>A0A1N7JQ85_9BACL</name>
<evidence type="ECO:0000256" key="1">
    <source>
        <dbReference type="ARBA" id="ARBA00001974"/>
    </source>
</evidence>
<dbReference type="InterPro" id="IPR004113">
    <property type="entry name" value="FAD-bd_oxidored_4_C"/>
</dbReference>
<dbReference type="InterPro" id="IPR036318">
    <property type="entry name" value="FAD-bd_PCMH-like_sf"/>
</dbReference>
<dbReference type="InterPro" id="IPR006094">
    <property type="entry name" value="Oxid_FAD_bind_N"/>
</dbReference>
<dbReference type="InterPro" id="IPR016167">
    <property type="entry name" value="FAD-bd_PCMH_sub1"/>
</dbReference>
<evidence type="ECO:0000313" key="7">
    <source>
        <dbReference type="Proteomes" id="UP000186156"/>
    </source>
</evidence>
<reference evidence="7" key="1">
    <citation type="submission" date="2017-01" db="EMBL/GenBank/DDBJ databases">
        <authorList>
            <person name="Varghese N."/>
            <person name="Submissions S."/>
        </authorList>
    </citation>
    <scope>NUCLEOTIDE SEQUENCE [LARGE SCALE GENOMIC DNA]</scope>
    <source>
        <strain evidence="7">DSM 16176</strain>
    </source>
</reference>
<dbReference type="Gene3D" id="3.30.43.10">
    <property type="entry name" value="Uridine Diphospho-n-acetylenolpyruvylglucosamine Reductase, domain 2"/>
    <property type="match status" value="1"/>
</dbReference>
<keyword evidence="7" id="KW-1185">Reference proteome</keyword>
<proteinExistence type="predicted"/>
<dbReference type="Pfam" id="PF01565">
    <property type="entry name" value="FAD_binding_4"/>
    <property type="match status" value="1"/>
</dbReference>
<organism evidence="6 7">
    <name type="scientific">Alicyclobacillus vulcanalis</name>
    <dbReference type="NCBI Taxonomy" id="252246"/>
    <lineage>
        <taxon>Bacteria</taxon>
        <taxon>Bacillati</taxon>
        <taxon>Bacillota</taxon>
        <taxon>Bacilli</taxon>
        <taxon>Bacillales</taxon>
        <taxon>Alicyclobacillaceae</taxon>
        <taxon>Alicyclobacillus</taxon>
    </lineage>
</organism>
<dbReference type="STRING" id="252246.SAMN05421799_101124"/>
<dbReference type="InterPro" id="IPR051914">
    <property type="entry name" value="FAD-linked_OxidoTrans_Type4"/>
</dbReference>
<evidence type="ECO:0000313" key="6">
    <source>
        <dbReference type="EMBL" id="SIS51457.1"/>
    </source>
</evidence>
<sequence length="509" mass="54880">MRDAHMDALIEMVGERRCLWRPHQVKAYACDGYTAEEGLPRAVVFPESTEEVARICRYLYEHDIPYLPRGAGTGLSGGATPTGGEVVISLARMNKLLAVDFDNLRAVVQPGLVNLTLTRRVAHADCYYAPDPSSQSVCTIGGNFAENAGGSHCLKYGVTTNHVVAAKVVLPNGDVIDVGAPFGDAPGYDLLGLLVGSEGTLGIATEITVRILKKPQALRTALAYFDRVADASDTVTDIIGAGIIPAAIEMMDQLAMQAVDKSNYHVGYPTDIEAVLLIEVDGLAAGVDEVMERVVEICRRHQVREVRVAQSDAERALWWSSRKMAFGAMGRISPDYIVQDGVIPRTRLTEVLHRIDEVSRRHGVKIANVFHAGDGNLHPLILYDSRVPGEAERAVRAGSEVLRACVDAGGSITGEHGVGIEKIGEMAYMFSEEELAAQRAVKACFDPKGIVNAGKLIPLPGRCVEVKRAKEIIEENWQILDSFPDQAAVQVRGAWTAEAGTEASTSAQG</sequence>
<dbReference type="Gene3D" id="3.30.70.2740">
    <property type="match status" value="1"/>
</dbReference>
<evidence type="ECO:0000256" key="2">
    <source>
        <dbReference type="ARBA" id="ARBA00022630"/>
    </source>
</evidence>
<dbReference type="OrthoDB" id="9767256at2"/>
<dbReference type="Gene3D" id="1.10.45.10">
    <property type="entry name" value="Vanillyl-alcohol Oxidase, Chain A, domain 4"/>
    <property type="match status" value="1"/>
</dbReference>
<keyword evidence="3" id="KW-0274">FAD</keyword>
<dbReference type="EMBL" id="FTOO01000001">
    <property type="protein sequence ID" value="SIS51457.1"/>
    <property type="molecule type" value="Genomic_DNA"/>
</dbReference>
<gene>
    <name evidence="6" type="ORF">SAMN05421799_101124</name>
</gene>
<evidence type="ECO:0000259" key="5">
    <source>
        <dbReference type="PROSITE" id="PS51387"/>
    </source>
</evidence>
<dbReference type="AlphaFoldDB" id="A0A1N7JQ85"/>
<dbReference type="InterPro" id="IPR016171">
    <property type="entry name" value="Vanillyl_alc_oxidase_C-sub2"/>
</dbReference>
<protein>
    <submittedName>
        <fullName evidence="6">Glycolate oxidase</fullName>
    </submittedName>
</protein>
<dbReference type="GO" id="GO:0016491">
    <property type="term" value="F:oxidoreductase activity"/>
    <property type="evidence" value="ECO:0007669"/>
    <property type="project" value="UniProtKB-KW"/>
</dbReference>
<feature type="domain" description="FAD-binding PCMH-type" evidence="5">
    <location>
        <begin position="36"/>
        <end position="214"/>
    </location>
</feature>
<dbReference type="InterPro" id="IPR016164">
    <property type="entry name" value="FAD-linked_Oxase-like_C"/>
</dbReference>
<dbReference type="Gene3D" id="3.30.465.10">
    <property type="match status" value="1"/>
</dbReference>
<accession>A0A1N7JQ85</accession>
<dbReference type="InterPro" id="IPR016169">
    <property type="entry name" value="FAD-bd_PCMH_sub2"/>
</dbReference>
<dbReference type="SUPFAM" id="SSF56176">
    <property type="entry name" value="FAD-binding/transporter-associated domain-like"/>
    <property type="match status" value="1"/>
</dbReference>
<keyword evidence="2" id="KW-0285">Flavoprotein</keyword>
<dbReference type="InterPro" id="IPR016166">
    <property type="entry name" value="FAD-bd_PCMH"/>
</dbReference>
<dbReference type="PANTHER" id="PTHR42934">
    <property type="entry name" value="GLYCOLATE OXIDASE SUBUNIT GLCD"/>
    <property type="match status" value="1"/>
</dbReference>
<dbReference type="PROSITE" id="PS51387">
    <property type="entry name" value="FAD_PCMH"/>
    <property type="match status" value="1"/>
</dbReference>
<dbReference type="SUPFAM" id="SSF55103">
    <property type="entry name" value="FAD-linked oxidases, C-terminal domain"/>
    <property type="match status" value="1"/>
</dbReference>
<comment type="cofactor">
    <cofactor evidence="1">
        <name>FAD</name>
        <dbReference type="ChEBI" id="CHEBI:57692"/>
    </cofactor>
</comment>
<keyword evidence="4" id="KW-0560">Oxidoreductase</keyword>
<evidence type="ECO:0000256" key="3">
    <source>
        <dbReference type="ARBA" id="ARBA00022827"/>
    </source>
</evidence>
<evidence type="ECO:0000256" key="4">
    <source>
        <dbReference type="ARBA" id="ARBA00023002"/>
    </source>
</evidence>
<dbReference type="Proteomes" id="UP000186156">
    <property type="component" value="Unassembled WGS sequence"/>
</dbReference>
<dbReference type="PANTHER" id="PTHR42934:SF1">
    <property type="entry name" value="GLYCOLATE OXIDASE SUBUNIT GLCD"/>
    <property type="match status" value="1"/>
</dbReference>
<dbReference type="GO" id="GO:0071949">
    <property type="term" value="F:FAD binding"/>
    <property type="evidence" value="ECO:0007669"/>
    <property type="project" value="InterPro"/>
</dbReference>
<dbReference type="RefSeq" id="WP_076344035.1">
    <property type="nucleotide sequence ID" value="NZ_FTOO01000001.1"/>
</dbReference>
<dbReference type="Gene3D" id="3.30.70.2190">
    <property type="match status" value="1"/>
</dbReference>
<dbReference type="Pfam" id="PF02913">
    <property type="entry name" value="FAD-oxidase_C"/>
    <property type="match status" value="1"/>
</dbReference>